<dbReference type="Pfam" id="PF13649">
    <property type="entry name" value="Methyltransf_25"/>
    <property type="match status" value="1"/>
</dbReference>
<organism evidence="2 3">
    <name type="scientific">Sorangium cellulosum</name>
    <name type="common">Polyangium cellulosum</name>
    <dbReference type="NCBI Taxonomy" id="56"/>
    <lineage>
        <taxon>Bacteria</taxon>
        <taxon>Pseudomonadati</taxon>
        <taxon>Myxococcota</taxon>
        <taxon>Polyangia</taxon>
        <taxon>Polyangiales</taxon>
        <taxon>Polyangiaceae</taxon>
        <taxon>Sorangium</taxon>
    </lineage>
</organism>
<dbReference type="Gene3D" id="3.40.50.150">
    <property type="entry name" value="Vaccinia Virus protein VP39"/>
    <property type="match status" value="1"/>
</dbReference>
<dbReference type="EMBL" id="JELY01001863">
    <property type="protein sequence ID" value="KYF54370.1"/>
    <property type="molecule type" value="Genomic_DNA"/>
</dbReference>
<dbReference type="InterPro" id="IPR041698">
    <property type="entry name" value="Methyltransf_25"/>
</dbReference>
<comment type="caution">
    <text evidence="2">The sequence shown here is derived from an EMBL/GenBank/DDBJ whole genome shotgun (WGS) entry which is preliminary data.</text>
</comment>
<feature type="domain" description="Methyltransferase" evidence="1">
    <location>
        <begin position="66"/>
        <end position="161"/>
    </location>
</feature>
<sequence>MSEPTEPIVSPPVVRDADADRRFRECARRHGWDPDDPWVGGYVDWEWRHSRHAFDDLFTSVRGKKVLEFGCHLGGTAVILAALGAEVTAIDVDPPYVELTRLNAERHGVADRVRTLHVPDTTSMPFADGEFELVSCNSVLEYIPPEALGAVQREIDRVLQRWGFIVILGTSNRLWPVEQHSGRALMNYVPRRLRPFFPGRSIYSVFPWELRRGFGDYADISQQDRGRLIVDLKAKMGMSGPKRMVFSAANRVLGPLGMHVGYVAPTITMVLQKRGEGGTGDG</sequence>
<dbReference type="Proteomes" id="UP000075420">
    <property type="component" value="Unassembled WGS sequence"/>
</dbReference>
<dbReference type="AlphaFoldDB" id="A0A150PFD9"/>
<gene>
    <name evidence="2" type="ORF">BE08_36535</name>
</gene>
<dbReference type="CDD" id="cd02440">
    <property type="entry name" value="AdoMet_MTases"/>
    <property type="match status" value="1"/>
</dbReference>
<protein>
    <recommendedName>
        <fullName evidence="1">Methyltransferase domain-containing protein</fullName>
    </recommendedName>
</protein>
<proteinExistence type="predicted"/>
<reference evidence="2 3" key="1">
    <citation type="submission" date="2014-02" db="EMBL/GenBank/DDBJ databases">
        <title>The small core and large imbalanced accessory genome model reveals a collaborative survival strategy of Sorangium cellulosum strains in nature.</title>
        <authorList>
            <person name="Han K."/>
            <person name="Peng R."/>
            <person name="Blom J."/>
            <person name="Li Y.-Z."/>
        </authorList>
    </citation>
    <scope>NUCLEOTIDE SEQUENCE [LARGE SCALE GENOMIC DNA]</scope>
    <source>
        <strain evidence="2 3">So0157-25</strain>
    </source>
</reference>
<evidence type="ECO:0000313" key="3">
    <source>
        <dbReference type="Proteomes" id="UP000075420"/>
    </source>
</evidence>
<accession>A0A150PFD9</accession>
<dbReference type="InterPro" id="IPR029063">
    <property type="entry name" value="SAM-dependent_MTases_sf"/>
</dbReference>
<evidence type="ECO:0000259" key="1">
    <source>
        <dbReference type="Pfam" id="PF13649"/>
    </source>
</evidence>
<dbReference type="GO" id="GO:0008757">
    <property type="term" value="F:S-adenosylmethionine-dependent methyltransferase activity"/>
    <property type="evidence" value="ECO:0007669"/>
    <property type="project" value="InterPro"/>
</dbReference>
<name>A0A150PFD9_SORCE</name>
<dbReference type="SUPFAM" id="SSF53335">
    <property type="entry name" value="S-adenosyl-L-methionine-dependent methyltransferases"/>
    <property type="match status" value="1"/>
</dbReference>
<evidence type="ECO:0000313" key="2">
    <source>
        <dbReference type="EMBL" id="KYF54370.1"/>
    </source>
</evidence>